<comment type="caution">
    <text evidence="2">The sequence shown here is derived from an EMBL/GenBank/DDBJ whole genome shotgun (WGS) entry which is preliminary data.</text>
</comment>
<feature type="compositionally biased region" description="Low complexity" evidence="1">
    <location>
        <begin position="37"/>
        <end position="50"/>
    </location>
</feature>
<evidence type="ECO:0000256" key="1">
    <source>
        <dbReference type="SAM" id="MobiDB-lite"/>
    </source>
</evidence>
<accession>A0A835UQ16</accession>
<reference evidence="4 5" key="1">
    <citation type="journal article" date="2020" name="Nat. Food">
        <title>A phased Vanilla planifolia genome enables genetic improvement of flavour and production.</title>
        <authorList>
            <person name="Hasing T."/>
            <person name="Tang H."/>
            <person name="Brym M."/>
            <person name="Khazi F."/>
            <person name="Huang T."/>
            <person name="Chambers A.H."/>
        </authorList>
    </citation>
    <scope>NUCLEOTIDE SEQUENCE [LARGE SCALE GENOMIC DNA]</scope>
    <source>
        <tissue evidence="2">Leaf</tissue>
    </source>
</reference>
<evidence type="ECO:0000313" key="3">
    <source>
        <dbReference type="EMBL" id="KAG0469175.1"/>
    </source>
</evidence>
<evidence type="ECO:0000313" key="2">
    <source>
        <dbReference type="EMBL" id="KAG0467546.1"/>
    </source>
</evidence>
<evidence type="ECO:0000313" key="5">
    <source>
        <dbReference type="Proteomes" id="UP000639772"/>
    </source>
</evidence>
<proteinExistence type="predicted"/>
<keyword evidence="4" id="KW-1185">Reference proteome</keyword>
<dbReference type="OrthoDB" id="431825at2759"/>
<dbReference type="Proteomes" id="UP000639772">
    <property type="component" value="Chromosome 9"/>
</dbReference>
<name>A0A835UQ16_VANPL</name>
<dbReference type="EMBL" id="JADCNL010000009">
    <property type="protein sequence ID" value="KAG0467546.1"/>
    <property type="molecule type" value="Genomic_DNA"/>
</dbReference>
<dbReference type="Proteomes" id="UP000636800">
    <property type="component" value="Unassembled WGS sequence"/>
</dbReference>
<sequence>MRRERAEEEQYHTDAQFRLSAFGSSLFNRMPARKQRSQVSSFASSSAQSAKETERRGQEVNPLLNYYLHEEEPEMIKEVGRLKRIEVQEEDDENFYVSSDGMSMSS</sequence>
<evidence type="ECO:0000313" key="4">
    <source>
        <dbReference type="Proteomes" id="UP000636800"/>
    </source>
</evidence>
<protein>
    <submittedName>
        <fullName evidence="2">Uncharacterized protein</fullName>
    </submittedName>
</protein>
<organism evidence="2 4">
    <name type="scientific">Vanilla planifolia</name>
    <name type="common">Vanilla</name>
    <dbReference type="NCBI Taxonomy" id="51239"/>
    <lineage>
        <taxon>Eukaryota</taxon>
        <taxon>Viridiplantae</taxon>
        <taxon>Streptophyta</taxon>
        <taxon>Embryophyta</taxon>
        <taxon>Tracheophyta</taxon>
        <taxon>Spermatophyta</taxon>
        <taxon>Magnoliopsida</taxon>
        <taxon>Liliopsida</taxon>
        <taxon>Asparagales</taxon>
        <taxon>Orchidaceae</taxon>
        <taxon>Vanilloideae</taxon>
        <taxon>Vanilleae</taxon>
        <taxon>Vanilla</taxon>
    </lineage>
</organism>
<feature type="region of interest" description="Disordered" evidence="1">
    <location>
        <begin position="32"/>
        <end position="59"/>
    </location>
</feature>
<gene>
    <name evidence="3" type="ORF">HPP92_018503</name>
    <name evidence="2" type="ORF">HPP92_019126</name>
</gene>
<dbReference type="EMBL" id="JADCNM010000009">
    <property type="protein sequence ID" value="KAG0469175.1"/>
    <property type="molecule type" value="Genomic_DNA"/>
</dbReference>
<dbReference type="AlphaFoldDB" id="A0A835UQ16"/>